<dbReference type="EMBL" id="NAJM01000036">
    <property type="protein sequence ID" value="RVX68676.1"/>
    <property type="molecule type" value="Genomic_DNA"/>
</dbReference>
<name>A0A438MY62_EXOME</name>
<feature type="transmembrane region" description="Helical" evidence="6">
    <location>
        <begin position="345"/>
        <end position="363"/>
    </location>
</feature>
<evidence type="ECO:0000256" key="3">
    <source>
        <dbReference type="ARBA" id="ARBA00022692"/>
    </source>
</evidence>
<evidence type="ECO:0000313" key="9">
    <source>
        <dbReference type="Proteomes" id="UP000288859"/>
    </source>
</evidence>
<dbReference type="PANTHER" id="PTHR43791:SF3">
    <property type="entry name" value="MAJOR FACILITATOR SUPERFAMILY (MFS) PROFILE DOMAIN-CONTAINING PROTEIN"/>
    <property type="match status" value="1"/>
</dbReference>
<dbReference type="VEuPathDB" id="FungiDB:PV10_08326"/>
<feature type="transmembrane region" description="Helical" evidence="6">
    <location>
        <begin position="280"/>
        <end position="300"/>
    </location>
</feature>
<evidence type="ECO:0000256" key="2">
    <source>
        <dbReference type="ARBA" id="ARBA00022448"/>
    </source>
</evidence>
<dbReference type="GO" id="GO:0016020">
    <property type="term" value="C:membrane"/>
    <property type="evidence" value="ECO:0007669"/>
    <property type="project" value="UniProtKB-SubCell"/>
</dbReference>
<feature type="domain" description="Major facilitator superfamily (MFS) profile" evidence="7">
    <location>
        <begin position="49"/>
        <end position="463"/>
    </location>
</feature>
<dbReference type="OrthoDB" id="3639251at2759"/>
<feature type="transmembrane region" description="Helical" evidence="6">
    <location>
        <begin position="403"/>
        <end position="424"/>
    </location>
</feature>
<keyword evidence="5 6" id="KW-0472">Membrane</keyword>
<organism evidence="8 9">
    <name type="scientific">Exophiala mesophila</name>
    <name type="common">Black yeast-like fungus</name>
    <dbReference type="NCBI Taxonomy" id="212818"/>
    <lineage>
        <taxon>Eukaryota</taxon>
        <taxon>Fungi</taxon>
        <taxon>Dikarya</taxon>
        <taxon>Ascomycota</taxon>
        <taxon>Pezizomycotina</taxon>
        <taxon>Eurotiomycetes</taxon>
        <taxon>Chaetothyriomycetidae</taxon>
        <taxon>Chaetothyriales</taxon>
        <taxon>Herpotrichiellaceae</taxon>
        <taxon>Exophiala</taxon>
    </lineage>
</organism>
<dbReference type="FunFam" id="1.20.1250.20:FF:000013">
    <property type="entry name" value="MFS general substrate transporter"/>
    <property type="match status" value="1"/>
</dbReference>
<feature type="transmembrane region" description="Helical" evidence="6">
    <location>
        <begin position="87"/>
        <end position="103"/>
    </location>
</feature>
<dbReference type="AlphaFoldDB" id="A0A438MY62"/>
<evidence type="ECO:0000256" key="5">
    <source>
        <dbReference type="ARBA" id="ARBA00023136"/>
    </source>
</evidence>
<protein>
    <recommendedName>
        <fullName evidence="7">Major facilitator superfamily (MFS) profile domain-containing protein</fullName>
    </recommendedName>
</protein>
<dbReference type="GO" id="GO:0022857">
    <property type="term" value="F:transmembrane transporter activity"/>
    <property type="evidence" value="ECO:0007669"/>
    <property type="project" value="InterPro"/>
</dbReference>
<comment type="subcellular location">
    <subcellularLocation>
        <location evidence="1">Membrane</location>
        <topology evidence="1">Multi-pass membrane protein</topology>
    </subcellularLocation>
</comment>
<dbReference type="Gene3D" id="1.20.1250.20">
    <property type="entry name" value="MFS general substrate transporter like domains"/>
    <property type="match status" value="2"/>
</dbReference>
<sequence>MSSSPTKDDSMVEHISTMESKKEQALTSNVPVYDARTEKKLLRKVDYRLVPILAALYSISVVDRVNIANARVAGMDVDLELVIGNRYTVAVLVFFIPYILLELPSNIALRKVGSANWLGFIAFSWGCVMIGQGFVHSHQALTVCRTLLGIFEAGFFPACVYLISCWYARYEVQRRLAMFYVLSMFGGGFANILAYGLMQMEGLGGLRGWRWIFIIEGILTVVVAVLAWLIVIDFPDKAQNFLTDEQAAFILNRIEADRGDAVPDSLTWKKAFNHVKDFKLWVFATMLTSTTMPAYAFAYYTPVIVVGMGYTAGIANLLSAPPLLFAVPCTYAFSWIADKYRVRAPVIATQALIVLVGLMLTAYHRSNGVRYFGIFLGLAGCQGNIPAIIAYQSNNIRMQSKRSVGSATQIGFGGIGGIIASVAFKQSEAPTYRTGLWATAALQFYILACCGVMSIYFSRKNKQVEDGTIEVPIEGQEGFKYTL</sequence>
<dbReference type="Pfam" id="PF07690">
    <property type="entry name" value="MFS_1"/>
    <property type="match status" value="1"/>
</dbReference>
<feature type="transmembrane region" description="Helical" evidence="6">
    <location>
        <begin position="179"/>
        <end position="197"/>
    </location>
</feature>
<feature type="transmembrane region" description="Helical" evidence="6">
    <location>
        <begin position="115"/>
        <end position="135"/>
    </location>
</feature>
<feature type="transmembrane region" description="Helical" evidence="6">
    <location>
        <begin position="436"/>
        <end position="457"/>
    </location>
</feature>
<dbReference type="SUPFAM" id="SSF103473">
    <property type="entry name" value="MFS general substrate transporter"/>
    <property type="match status" value="1"/>
</dbReference>
<accession>A0A438MY62</accession>
<feature type="transmembrane region" description="Helical" evidence="6">
    <location>
        <begin position="369"/>
        <end position="391"/>
    </location>
</feature>
<dbReference type="InterPro" id="IPR011701">
    <property type="entry name" value="MFS"/>
</dbReference>
<reference evidence="8 9" key="1">
    <citation type="submission" date="2017-03" db="EMBL/GenBank/DDBJ databases">
        <title>Genomes of endolithic fungi from Antarctica.</title>
        <authorList>
            <person name="Coleine C."/>
            <person name="Masonjones S."/>
            <person name="Stajich J.E."/>
        </authorList>
    </citation>
    <scope>NUCLEOTIDE SEQUENCE [LARGE SCALE GENOMIC DNA]</scope>
    <source>
        <strain evidence="8 9">CCFEE 6314</strain>
    </source>
</reference>
<evidence type="ECO:0000259" key="7">
    <source>
        <dbReference type="PROSITE" id="PS50850"/>
    </source>
</evidence>
<feature type="transmembrane region" description="Helical" evidence="6">
    <location>
        <begin position="209"/>
        <end position="231"/>
    </location>
</feature>
<comment type="caution">
    <text evidence="8">The sequence shown here is derived from an EMBL/GenBank/DDBJ whole genome shotgun (WGS) entry which is preliminary data.</text>
</comment>
<feature type="transmembrane region" description="Helical" evidence="6">
    <location>
        <begin position="49"/>
        <end position="67"/>
    </location>
</feature>
<dbReference type="PROSITE" id="PS50850">
    <property type="entry name" value="MFS"/>
    <property type="match status" value="1"/>
</dbReference>
<dbReference type="PANTHER" id="PTHR43791">
    <property type="entry name" value="PERMEASE-RELATED"/>
    <property type="match status" value="1"/>
</dbReference>
<dbReference type="InterPro" id="IPR020846">
    <property type="entry name" value="MFS_dom"/>
</dbReference>
<keyword evidence="4 6" id="KW-1133">Transmembrane helix</keyword>
<feature type="transmembrane region" description="Helical" evidence="6">
    <location>
        <begin position="312"/>
        <end position="333"/>
    </location>
</feature>
<feature type="transmembrane region" description="Helical" evidence="6">
    <location>
        <begin position="147"/>
        <end position="167"/>
    </location>
</feature>
<dbReference type="InterPro" id="IPR036259">
    <property type="entry name" value="MFS_trans_sf"/>
</dbReference>
<keyword evidence="2" id="KW-0813">Transport</keyword>
<proteinExistence type="predicted"/>
<gene>
    <name evidence="8" type="ORF">B0A52_07103</name>
</gene>
<evidence type="ECO:0000313" key="8">
    <source>
        <dbReference type="EMBL" id="RVX68676.1"/>
    </source>
</evidence>
<evidence type="ECO:0000256" key="4">
    <source>
        <dbReference type="ARBA" id="ARBA00022989"/>
    </source>
</evidence>
<keyword evidence="3 6" id="KW-0812">Transmembrane</keyword>
<dbReference type="FunFam" id="1.20.1250.20:FF:000018">
    <property type="entry name" value="MFS transporter permease"/>
    <property type="match status" value="1"/>
</dbReference>
<dbReference type="Proteomes" id="UP000288859">
    <property type="component" value="Unassembled WGS sequence"/>
</dbReference>
<evidence type="ECO:0000256" key="6">
    <source>
        <dbReference type="SAM" id="Phobius"/>
    </source>
</evidence>
<evidence type="ECO:0000256" key="1">
    <source>
        <dbReference type="ARBA" id="ARBA00004141"/>
    </source>
</evidence>